<dbReference type="FunFam" id="1.20.930.20:FF:000001">
    <property type="entry name" value="E3 ubiquitin-protein ligase CBL"/>
    <property type="match status" value="1"/>
</dbReference>
<dbReference type="InterPro" id="IPR001841">
    <property type="entry name" value="Znf_RING"/>
</dbReference>
<keyword evidence="4" id="KW-0963">Cytoplasm</keyword>
<dbReference type="GO" id="GO:0008270">
    <property type="term" value="F:zinc ion binding"/>
    <property type="evidence" value="ECO:0007669"/>
    <property type="project" value="UniProtKB-KW"/>
</dbReference>
<accession>A0A8C2HCE1</accession>
<evidence type="ECO:0000256" key="13">
    <source>
        <dbReference type="RuleBase" id="RU367001"/>
    </source>
</evidence>
<dbReference type="GO" id="GO:0016567">
    <property type="term" value="P:protein ubiquitination"/>
    <property type="evidence" value="ECO:0007669"/>
    <property type="project" value="UniProtKB-UniPathway"/>
</dbReference>
<dbReference type="InterPro" id="IPR017907">
    <property type="entry name" value="Znf_RING_CS"/>
</dbReference>
<name>A0A8C2HCE1_CYPCA</name>
<dbReference type="InterPro" id="IPR011992">
    <property type="entry name" value="EF-hand-dom_pair"/>
</dbReference>
<dbReference type="InterPro" id="IPR036537">
    <property type="entry name" value="Adaptor_Cbl_N_dom_sf"/>
</dbReference>
<comment type="pathway">
    <text evidence="3 13">Protein modification; protein ubiquitination.</text>
</comment>
<evidence type="ECO:0000256" key="3">
    <source>
        <dbReference type="ARBA" id="ARBA00004906"/>
    </source>
</evidence>
<keyword evidence="7" id="KW-0677">Repeat</keyword>
<organism evidence="18 19">
    <name type="scientific">Cyprinus carpio</name>
    <name type="common">Common carp</name>
    <dbReference type="NCBI Taxonomy" id="7962"/>
    <lineage>
        <taxon>Eukaryota</taxon>
        <taxon>Metazoa</taxon>
        <taxon>Chordata</taxon>
        <taxon>Craniata</taxon>
        <taxon>Vertebrata</taxon>
        <taxon>Euteleostomi</taxon>
        <taxon>Actinopterygii</taxon>
        <taxon>Neopterygii</taxon>
        <taxon>Teleostei</taxon>
        <taxon>Ostariophysi</taxon>
        <taxon>Cypriniformes</taxon>
        <taxon>Cyprinidae</taxon>
        <taxon>Cyprininae</taxon>
        <taxon>Cyprinus</taxon>
    </lineage>
</organism>
<keyword evidence="14" id="KW-0175">Coiled coil</keyword>
<feature type="compositionally biased region" description="Polar residues" evidence="15">
    <location>
        <begin position="582"/>
        <end position="591"/>
    </location>
</feature>
<evidence type="ECO:0000256" key="7">
    <source>
        <dbReference type="ARBA" id="ARBA00022737"/>
    </source>
</evidence>
<sequence>MCFVAFSSYIFVCYSVQKMATALSGRPPNNRKGRILGIIDAIQDAVGPPKQAAADRRTVEKTWKLMDKVVRLCQNPRLQLKNSPPYILDILPDTYQHLRLILCKYEENQRLTQLSENDYFKVYIDSLMKKSKRAIRLFKEAKERMYEEQSQDRRNLTKLSLIFSHMLAEIKAIFPGGQFQGDTFRITKADAADFWRRSFGEKTIVPWKMFRQCLHDVHPISSGLEAMALKSTIDLTCNDYISVFEFDIFTRLFQPWGSILRNWNFLAVTHPGYMAFLTYDEVKARLQKYINKPGSYIFRLSCTRLGQWAIGYVTSDGNILQTIPHNKPLFQALIDGCREGFYLFPDGRSYNPDLTGLCEPTPHDHIKVTQEQYELYCEMGSTFQLCKICAENDKDVKIEPCGHLMCTSCLTSWQDSDGQGCPFCRCEIKGTEPIIVDPFDPRNEGGKCFFLDHFNSPMLDLDDDDDKEESLVIDHIKKVKYPGYFQYHMGPHLNLPPVPPRRDFIRSPAPSPTGSPKSSPGVSRKQDKPLPAPPPPQRDPPPPPPPERPPHIPQEGRAPWLVTSSSGLPRDPRGPLEAWSPKDSTALSDCRTSAADRSPKLAHAAPVHINGRPLSCSGADLGLNRTSHRPNTQSELAIDCFRAPERPPKPLPRIIPPDIHRRPHESSRENVDAKIAKLMGEGYSFEDVKRALMIAQNKVDVARNILQEFALVTPRQSL</sequence>
<dbReference type="Gene3D" id="1.20.930.20">
    <property type="entry name" value="Adaptor protein Cbl, N-terminal domain"/>
    <property type="match status" value="1"/>
</dbReference>
<dbReference type="Gene3D" id="1.10.238.10">
    <property type="entry name" value="EF-hand"/>
    <property type="match status" value="1"/>
</dbReference>
<dbReference type="GO" id="GO:0005886">
    <property type="term" value="C:plasma membrane"/>
    <property type="evidence" value="ECO:0007669"/>
    <property type="project" value="TreeGrafter"/>
</dbReference>
<evidence type="ECO:0000313" key="18">
    <source>
        <dbReference type="Ensembl" id="ENSCCRP00020032843.1"/>
    </source>
</evidence>
<keyword evidence="5 13" id="KW-0808">Transferase</keyword>
<dbReference type="PANTHER" id="PTHR23007">
    <property type="entry name" value="CBL"/>
    <property type="match status" value="1"/>
</dbReference>
<dbReference type="Gene3D" id="1.10.8.10">
    <property type="entry name" value="DNA helicase RuvA subunit, C-terminal domain"/>
    <property type="match status" value="1"/>
</dbReference>
<evidence type="ECO:0000256" key="5">
    <source>
        <dbReference type="ARBA" id="ARBA00022679"/>
    </source>
</evidence>
<proteinExistence type="predicted"/>
<dbReference type="PROSITE" id="PS50089">
    <property type="entry name" value="ZF_RING_2"/>
    <property type="match status" value="1"/>
</dbReference>
<dbReference type="AlphaFoldDB" id="A0A8C2HCE1"/>
<dbReference type="Gene3D" id="3.30.505.10">
    <property type="entry name" value="SH2 domain"/>
    <property type="match status" value="1"/>
</dbReference>
<dbReference type="Pfam" id="PF02761">
    <property type="entry name" value="Cbl_N2"/>
    <property type="match status" value="1"/>
</dbReference>
<evidence type="ECO:0000313" key="19">
    <source>
        <dbReference type="Proteomes" id="UP000694701"/>
    </source>
</evidence>
<dbReference type="GO" id="GO:0045121">
    <property type="term" value="C:membrane raft"/>
    <property type="evidence" value="ECO:0007669"/>
    <property type="project" value="TreeGrafter"/>
</dbReference>
<reference evidence="18" key="1">
    <citation type="submission" date="2025-08" db="UniProtKB">
        <authorList>
            <consortium name="Ensembl"/>
        </authorList>
    </citation>
    <scope>IDENTIFICATION</scope>
</reference>
<dbReference type="InterPro" id="IPR036860">
    <property type="entry name" value="SH2_dom_sf"/>
</dbReference>
<dbReference type="SMART" id="SM00184">
    <property type="entry name" value="RING"/>
    <property type="match status" value="1"/>
</dbReference>
<dbReference type="InterPro" id="IPR024162">
    <property type="entry name" value="Adaptor_Cbl"/>
</dbReference>
<evidence type="ECO:0000259" key="16">
    <source>
        <dbReference type="PROSITE" id="PS50089"/>
    </source>
</evidence>
<dbReference type="FunFam" id="1.10.238.10:FF:000022">
    <property type="entry name" value="E3 ubiquitin-protein ligase CBL"/>
    <property type="match status" value="1"/>
</dbReference>
<protein>
    <recommendedName>
        <fullName evidence="13">E3 ubiquitin-protein ligase CBL</fullName>
        <ecNumber evidence="13">2.3.2.27</ecNumber>
    </recommendedName>
</protein>
<feature type="domain" description="RING-type" evidence="16">
    <location>
        <begin position="386"/>
        <end position="425"/>
    </location>
</feature>
<keyword evidence="10 13" id="KW-0862">Zinc</keyword>
<keyword evidence="11 13" id="KW-0106">Calcium</keyword>
<dbReference type="UniPathway" id="UPA00143"/>
<dbReference type="GO" id="GO:0007166">
    <property type="term" value="P:cell surface receptor signaling pathway"/>
    <property type="evidence" value="ECO:0007669"/>
    <property type="project" value="InterPro"/>
</dbReference>
<dbReference type="EC" id="2.3.2.27" evidence="13"/>
<feature type="region of interest" description="Disordered" evidence="15">
    <location>
        <begin position="647"/>
        <end position="668"/>
    </location>
</feature>
<dbReference type="InterPro" id="IPR018957">
    <property type="entry name" value="Znf_C3HC4_RING-type"/>
</dbReference>
<dbReference type="InterPro" id="IPR024159">
    <property type="entry name" value="Cbl_PTB"/>
</dbReference>
<dbReference type="InterPro" id="IPR013083">
    <property type="entry name" value="Znf_RING/FYVE/PHD"/>
</dbReference>
<dbReference type="PROSITE" id="PS00518">
    <property type="entry name" value="ZF_RING_1"/>
    <property type="match status" value="1"/>
</dbReference>
<feature type="compositionally biased region" description="Basic and acidic residues" evidence="15">
    <location>
        <begin position="658"/>
        <end position="668"/>
    </location>
</feature>
<dbReference type="GO" id="GO:0061630">
    <property type="term" value="F:ubiquitin protein ligase activity"/>
    <property type="evidence" value="ECO:0007669"/>
    <property type="project" value="UniProtKB-EC"/>
</dbReference>
<dbReference type="SMART" id="SM00165">
    <property type="entry name" value="UBA"/>
    <property type="match status" value="1"/>
</dbReference>
<keyword evidence="9 13" id="KW-0833">Ubl conjugation pathway</keyword>
<dbReference type="SUPFAM" id="SSF57850">
    <property type="entry name" value="RING/U-box"/>
    <property type="match status" value="1"/>
</dbReference>
<comment type="function">
    <text evidence="13">E3 ubiquitin-protein ligase which accepts ubiquitin from specific E2 ubiquitin-conjugating enzymes, and transfers it to substrates, generally promoting their degradation by the proteasome.</text>
</comment>
<dbReference type="GO" id="GO:0030971">
    <property type="term" value="F:receptor tyrosine kinase binding"/>
    <property type="evidence" value="ECO:0007669"/>
    <property type="project" value="TreeGrafter"/>
</dbReference>
<evidence type="ECO:0000256" key="2">
    <source>
        <dbReference type="ARBA" id="ARBA00004496"/>
    </source>
</evidence>
<feature type="region of interest" description="Disordered" evidence="15">
    <location>
        <begin position="492"/>
        <end position="597"/>
    </location>
</feature>
<dbReference type="GO" id="GO:0005509">
    <property type="term" value="F:calcium ion binding"/>
    <property type="evidence" value="ECO:0007669"/>
    <property type="project" value="UniProtKB-UniRule"/>
</dbReference>
<evidence type="ECO:0000256" key="4">
    <source>
        <dbReference type="ARBA" id="ARBA00022490"/>
    </source>
</evidence>
<dbReference type="InterPro" id="IPR003153">
    <property type="entry name" value="Adaptor_Cbl_N_hlx"/>
</dbReference>
<dbReference type="InterPro" id="IPR014741">
    <property type="entry name" value="Adaptor_Cbl_EF_hand-like"/>
</dbReference>
<comment type="subcellular location">
    <subcellularLocation>
        <location evidence="2">Cytoplasm</location>
    </subcellularLocation>
</comment>
<dbReference type="PROSITE" id="PS51506">
    <property type="entry name" value="CBL_PTB"/>
    <property type="match status" value="1"/>
</dbReference>
<dbReference type="Pfam" id="PF02762">
    <property type="entry name" value="Cbl_N3"/>
    <property type="match status" value="1"/>
</dbReference>
<dbReference type="InterPro" id="IPR015940">
    <property type="entry name" value="UBA"/>
</dbReference>
<evidence type="ECO:0000256" key="6">
    <source>
        <dbReference type="ARBA" id="ARBA00022723"/>
    </source>
</evidence>
<evidence type="ECO:0000256" key="15">
    <source>
        <dbReference type="SAM" id="MobiDB-lite"/>
    </source>
</evidence>
<dbReference type="FunFam" id="3.30.505.10:FF:000154">
    <property type="entry name" value="E3 ubiquitin-protein ligase CBL"/>
    <property type="match status" value="1"/>
</dbReference>
<dbReference type="SUPFAM" id="SSF47473">
    <property type="entry name" value="EF-hand"/>
    <property type="match status" value="1"/>
</dbReference>
<dbReference type="SUPFAM" id="SSF47668">
    <property type="entry name" value="N-terminal domain of cbl (N-cbl)"/>
    <property type="match status" value="1"/>
</dbReference>
<dbReference type="InterPro" id="IPR014742">
    <property type="entry name" value="Adaptor_Cbl_SH2-like"/>
</dbReference>
<dbReference type="SUPFAM" id="SSF55550">
    <property type="entry name" value="SH2 domain"/>
    <property type="match status" value="1"/>
</dbReference>
<dbReference type="GO" id="GO:0001784">
    <property type="term" value="F:phosphotyrosine residue binding"/>
    <property type="evidence" value="ECO:0007669"/>
    <property type="project" value="UniProtKB-UniRule"/>
</dbReference>
<evidence type="ECO:0000256" key="8">
    <source>
        <dbReference type="ARBA" id="ARBA00022771"/>
    </source>
</evidence>
<evidence type="ECO:0000256" key="10">
    <source>
        <dbReference type="ARBA" id="ARBA00022833"/>
    </source>
</evidence>
<keyword evidence="8 12" id="KW-0863">Zinc-finger</keyword>
<dbReference type="Gene3D" id="3.30.40.10">
    <property type="entry name" value="Zinc/RING finger domain, C3HC4 (zinc finger)"/>
    <property type="match status" value="1"/>
</dbReference>
<dbReference type="GO" id="GO:0017124">
    <property type="term" value="F:SH3 domain binding"/>
    <property type="evidence" value="ECO:0007669"/>
    <property type="project" value="TreeGrafter"/>
</dbReference>
<evidence type="ECO:0000256" key="14">
    <source>
        <dbReference type="SAM" id="Coils"/>
    </source>
</evidence>
<dbReference type="FunFam" id="3.30.40.10:FF:000015">
    <property type="entry name" value="E3 ubiquitin-protein ligase CBL"/>
    <property type="match status" value="1"/>
</dbReference>
<feature type="compositionally biased region" description="Pro residues" evidence="15">
    <location>
        <begin position="530"/>
        <end position="547"/>
    </location>
</feature>
<dbReference type="PANTHER" id="PTHR23007:SF3">
    <property type="entry name" value="E3 UBIQUITIN-PROTEIN LIGASE CBL-B"/>
    <property type="match status" value="1"/>
</dbReference>
<comment type="domain">
    <text evidence="13">The N-terminus is composed of the phosphotyrosine binding (PTB) domain, a short linker region and the RING-type zinc finger. The PTB domain, which is also called TKB (tyrosine kinase binding) domain, is composed of three different subdomains: a four-helix bundle (4H), a calcium-binding EF hand and a divergent SH2 domain.</text>
</comment>
<dbReference type="Pfam" id="PF02262">
    <property type="entry name" value="Cbl_N"/>
    <property type="match status" value="1"/>
</dbReference>
<dbReference type="CDD" id="cd09920">
    <property type="entry name" value="SH2_Cbl-b_TKB"/>
    <property type="match status" value="1"/>
</dbReference>
<evidence type="ECO:0000256" key="12">
    <source>
        <dbReference type="PROSITE-ProRule" id="PRU00175"/>
    </source>
</evidence>
<evidence type="ECO:0000256" key="11">
    <source>
        <dbReference type="ARBA" id="ARBA00022837"/>
    </source>
</evidence>
<evidence type="ECO:0000259" key="17">
    <source>
        <dbReference type="PROSITE" id="PS51506"/>
    </source>
</evidence>
<dbReference type="Ensembl" id="ENSCCRT00020035921.1">
    <property type="protein sequence ID" value="ENSCCRP00020032843.1"/>
    <property type="gene ID" value="ENSCCRG00020014641.1"/>
</dbReference>
<dbReference type="CDD" id="cd16708">
    <property type="entry name" value="RING-HC_Cbl"/>
    <property type="match status" value="1"/>
</dbReference>
<dbReference type="GO" id="GO:0005737">
    <property type="term" value="C:cytoplasm"/>
    <property type="evidence" value="ECO:0007669"/>
    <property type="project" value="UniProtKB-SubCell"/>
</dbReference>
<comment type="catalytic activity">
    <reaction evidence="1 13">
        <text>S-ubiquitinyl-[E2 ubiquitin-conjugating enzyme]-L-cysteine + [acceptor protein]-L-lysine = [E2 ubiquitin-conjugating enzyme]-L-cysteine + N(6)-ubiquitinyl-[acceptor protein]-L-lysine.</text>
        <dbReference type="EC" id="2.3.2.27"/>
    </reaction>
</comment>
<evidence type="ECO:0000256" key="1">
    <source>
        <dbReference type="ARBA" id="ARBA00000900"/>
    </source>
</evidence>
<feature type="domain" description="Cbl-PTB" evidence="17">
    <location>
        <begin position="48"/>
        <end position="356"/>
    </location>
</feature>
<dbReference type="Proteomes" id="UP000694701">
    <property type="component" value="Unplaced"/>
</dbReference>
<dbReference type="CDD" id="cd14392">
    <property type="entry name" value="UBA_Cbl-b"/>
    <property type="match status" value="1"/>
</dbReference>
<dbReference type="GO" id="GO:0023051">
    <property type="term" value="P:regulation of signaling"/>
    <property type="evidence" value="ECO:0007669"/>
    <property type="project" value="InterPro"/>
</dbReference>
<dbReference type="Pfam" id="PF00097">
    <property type="entry name" value="zf-C3HC4"/>
    <property type="match status" value="1"/>
</dbReference>
<feature type="coiled-coil region" evidence="14">
    <location>
        <begin position="124"/>
        <end position="159"/>
    </location>
</feature>
<keyword evidence="6 13" id="KW-0479">Metal-binding</keyword>
<evidence type="ECO:0000256" key="9">
    <source>
        <dbReference type="ARBA" id="ARBA00022786"/>
    </source>
</evidence>